<evidence type="ECO:0000256" key="12">
    <source>
        <dbReference type="ARBA" id="ARBA00023124"/>
    </source>
</evidence>
<dbReference type="GO" id="GO:0003677">
    <property type="term" value="F:DNA binding"/>
    <property type="evidence" value="ECO:0007669"/>
    <property type="project" value="UniProtKB-KW"/>
</dbReference>
<comment type="catalytic activity">
    <reaction evidence="17">
        <text>ATP + H2O = ADP + phosphate + H(+)</text>
        <dbReference type="Rhea" id="RHEA:13065"/>
        <dbReference type="ChEBI" id="CHEBI:15377"/>
        <dbReference type="ChEBI" id="CHEBI:15378"/>
        <dbReference type="ChEBI" id="CHEBI:30616"/>
        <dbReference type="ChEBI" id="CHEBI:43474"/>
        <dbReference type="ChEBI" id="CHEBI:456216"/>
    </reaction>
</comment>
<keyword evidence="4" id="KW-0808">Transferase</keyword>
<evidence type="ECO:0000259" key="18">
    <source>
        <dbReference type="PROSITE" id="PS52020"/>
    </source>
</evidence>
<evidence type="ECO:0000256" key="17">
    <source>
        <dbReference type="ARBA" id="ARBA00049360"/>
    </source>
</evidence>
<evidence type="ECO:0000256" key="8">
    <source>
        <dbReference type="ARBA" id="ARBA00022723"/>
    </source>
</evidence>
<evidence type="ECO:0000313" key="19">
    <source>
        <dbReference type="EMBL" id="AUM62035.1"/>
    </source>
</evidence>
<dbReference type="Gene3D" id="3.40.1310.20">
    <property type="match status" value="1"/>
</dbReference>
<dbReference type="PROSITE" id="PS52020">
    <property type="entry name" value="CRESS_DNA_REP"/>
    <property type="match status" value="1"/>
</dbReference>
<evidence type="ECO:0000256" key="4">
    <source>
        <dbReference type="ARBA" id="ARBA00022679"/>
    </source>
</evidence>
<keyword evidence="10" id="KW-0255">Endonuclease</keyword>
<organism evidence="19">
    <name type="scientific">uncultured virus</name>
    <dbReference type="NCBI Taxonomy" id="340016"/>
    <lineage>
        <taxon>Viruses</taxon>
        <taxon>environmental samples</taxon>
    </lineage>
</organism>
<dbReference type="GO" id="GO:0042025">
    <property type="term" value="C:host cell nucleus"/>
    <property type="evidence" value="ECO:0007669"/>
    <property type="project" value="UniProtKB-SubCell"/>
</dbReference>
<evidence type="ECO:0000256" key="7">
    <source>
        <dbReference type="ARBA" id="ARBA00022722"/>
    </source>
</evidence>
<dbReference type="InterPro" id="IPR027417">
    <property type="entry name" value="P-loop_NTPase"/>
</dbReference>
<dbReference type="GO" id="GO:0004519">
    <property type="term" value="F:endonuclease activity"/>
    <property type="evidence" value="ECO:0007669"/>
    <property type="project" value="UniProtKB-KW"/>
</dbReference>
<dbReference type="EMBL" id="KY487984">
    <property type="protein sequence ID" value="AUM62035.1"/>
    <property type="molecule type" value="Genomic_DNA"/>
</dbReference>
<comment type="cofactor">
    <cofactor evidence="1">
        <name>Mn(2+)</name>
        <dbReference type="ChEBI" id="CHEBI:29035"/>
    </cofactor>
</comment>
<dbReference type="GO" id="GO:0046872">
    <property type="term" value="F:metal ion binding"/>
    <property type="evidence" value="ECO:0007669"/>
    <property type="project" value="UniProtKB-KW"/>
</dbReference>
<dbReference type="InterPro" id="IPR049912">
    <property type="entry name" value="CRESS_DNA_REP"/>
</dbReference>
<protein>
    <recommendedName>
        <fullName evidence="15">ATP-dependent helicase Rep</fullName>
    </recommendedName>
    <alternativeName>
        <fullName evidence="16">RepP</fullName>
    </alternativeName>
</protein>
<keyword evidence="6" id="KW-0235">DNA replication</keyword>
<dbReference type="Pfam" id="PF02407">
    <property type="entry name" value="Viral_Rep"/>
    <property type="match status" value="1"/>
</dbReference>
<evidence type="ECO:0000256" key="15">
    <source>
        <dbReference type="ARBA" id="ARBA00030754"/>
    </source>
</evidence>
<evidence type="ECO:0000256" key="9">
    <source>
        <dbReference type="ARBA" id="ARBA00022741"/>
    </source>
</evidence>
<keyword evidence="14" id="KW-0511">Multifunctional enzyme</keyword>
<evidence type="ECO:0000256" key="16">
    <source>
        <dbReference type="ARBA" id="ARBA00032243"/>
    </source>
</evidence>
<evidence type="ECO:0000256" key="13">
    <source>
        <dbReference type="ARBA" id="ARBA00023125"/>
    </source>
</evidence>
<sequence>MPRVGPTPAMSKHWCFTYNNPTEDPFVFQHGIETSWEVEYCVFQPEIGENGTKHYQGYVEFKKQQRITALKKLQYAFTLHWEKRRGNRTQARDYCMKEVPPAPDQEADAFLTGPVEIGTWSEAAQGKRTDVHEACDMILEGASVIEVAQAYPVTYVRLNRGIHALRNLREPDPHPEGVHVFLLYGPPGCGKSRSVRESKDGPLWAAPIGDPMQWFDGYDGHDNALFDDFDGKMSHVPLSRLLQVLDRYPLSVPVKGGFRWFHPKRIYITTNYHPCDWYDWAERQPQFGALQRRFFSVAYWAHGSSTPTVVFSDSPGWQPFWDRIY</sequence>
<keyword evidence="12" id="KW-0190">Covalent protein-DNA linkage</keyword>
<evidence type="ECO:0000256" key="1">
    <source>
        <dbReference type="ARBA" id="ARBA00001936"/>
    </source>
</evidence>
<evidence type="ECO:0000256" key="3">
    <source>
        <dbReference type="ARBA" id="ARBA00008545"/>
    </source>
</evidence>
<keyword evidence="5" id="KW-0548">Nucleotidyltransferase</keyword>
<evidence type="ECO:0000256" key="10">
    <source>
        <dbReference type="ARBA" id="ARBA00022759"/>
    </source>
</evidence>
<keyword evidence="9" id="KW-0547">Nucleotide-binding</keyword>
<dbReference type="GO" id="GO:0016787">
    <property type="term" value="F:hydrolase activity"/>
    <property type="evidence" value="ECO:0007669"/>
    <property type="project" value="UniProtKB-KW"/>
</dbReference>
<gene>
    <name evidence="19" type="primary">Rep</name>
</gene>
<evidence type="ECO:0000256" key="6">
    <source>
        <dbReference type="ARBA" id="ARBA00022705"/>
    </source>
</evidence>
<reference evidence="19" key="1">
    <citation type="submission" date="2017-01" db="EMBL/GenBank/DDBJ databases">
        <title>High-throughput sequencing uncovers low homogeneity in the biogeography of single-stranded DNA viruses.</title>
        <authorList>
            <person name="Pearson V.M."/>
            <person name="Rokyta D.R."/>
        </authorList>
    </citation>
    <scope>NUCLEOTIDE SEQUENCE</scope>
</reference>
<dbReference type="GO" id="GO:0003723">
    <property type="term" value="F:RNA binding"/>
    <property type="evidence" value="ECO:0007669"/>
    <property type="project" value="InterPro"/>
</dbReference>
<evidence type="ECO:0000256" key="5">
    <source>
        <dbReference type="ARBA" id="ARBA00022695"/>
    </source>
</evidence>
<proteinExistence type="inferred from homology"/>
<dbReference type="GO" id="GO:0016779">
    <property type="term" value="F:nucleotidyltransferase activity"/>
    <property type="evidence" value="ECO:0007669"/>
    <property type="project" value="UniProtKB-KW"/>
</dbReference>
<dbReference type="Pfam" id="PF00910">
    <property type="entry name" value="RNA_helicase"/>
    <property type="match status" value="1"/>
</dbReference>
<evidence type="ECO:0000256" key="2">
    <source>
        <dbReference type="ARBA" id="ARBA00004147"/>
    </source>
</evidence>
<name>A0A2K9LV90_9VIRU</name>
<keyword evidence="13" id="KW-0238">DNA-binding</keyword>
<comment type="subcellular location">
    <subcellularLocation>
        <location evidence="2">Host nucleus</location>
    </subcellularLocation>
</comment>
<dbReference type="GO" id="GO:0003724">
    <property type="term" value="F:RNA helicase activity"/>
    <property type="evidence" value="ECO:0007669"/>
    <property type="project" value="InterPro"/>
</dbReference>
<evidence type="ECO:0000256" key="11">
    <source>
        <dbReference type="ARBA" id="ARBA00022801"/>
    </source>
</evidence>
<dbReference type="SUPFAM" id="SSF52540">
    <property type="entry name" value="P-loop containing nucleoside triphosphate hydrolases"/>
    <property type="match status" value="1"/>
</dbReference>
<keyword evidence="8" id="KW-0479">Metal-binding</keyword>
<feature type="domain" description="CRESS-DNA virus Rep endonuclease" evidence="18">
    <location>
        <begin position="8"/>
        <end position="120"/>
    </location>
</feature>
<accession>A0A2K9LV90</accession>
<dbReference type="GO" id="GO:0006260">
    <property type="term" value="P:DNA replication"/>
    <property type="evidence" value="ECO:0007669"/>
    <property type="project" value="UniProtKB-KW"/>
</dbReference>
<keyword evidence="7" id="KW-0540">Nuclease</keyword>
<dbReference type="GO" id="GO:0000166">
    <property type="term" value="F:nucleotide binding"/>
    <property type="evidence" value="ECO:0007669"/>
    <property type="project" value="UniProtKB-KW"/>
</dbReference>
<evidence type="ECO:0000256" key="14">
    <source>
        <dbReference type="ARBA" id="ARBA00023268"/>
    </source>
</evidence>
<dbReference type="InterPro" id="IPR000605">
    <property type="entry name" value="Helicase_SF3_ssDNA/RNA_vir"/>
</dbReference>
<comment type="similarity">
    <text evidence="3">Belongs to the nanoviruses/circoviruses replication-associated protein family.</text>
</comment>
<keyword evidence="11" id="KW-0378">Hydrolase</keyword>